<dbReference type="EMBL" id="JAIZAY010000022">
    <property type="protein sequence ID" value="KAJ8021049.1"/>
    <property type="molecule type" value="Genomic_DNA"/>
</dbReference>
<proteinExistence type="predicted"/>
<name>A0A9Q1BDC6_HOLLE</name>
<feature type="compositionally biased region" description="Basic and acidic residues" evidence="1">
    <location>
        <begin position="365"/>
        <end position="417"/>
    </location>
</feature>
<feature type="compositionally biased region" description="Polar residues" evidence="1">
    <location>
        <begin position="200"/>
        <end position="223"/>
    </location>
</feature>
<feature type="compositionally biased region" description="Basic and acidic residues" evidence="1">
    <location>
        <begin position="140"/>
        <end position="151"/>
    </location>
</feature>
<feature type="compositionally biased region" description="Polar residues" evidence="1">
    <location>
        <begin position="91"/>
        <end position="108"/>
    </location>
</feature>
<feature type="compositionally biased region" description="Low complexity" evidence="1">
    <location>
        <begin position="69"/>
        <end position="90"/>
    </location>
</feature>
<feature type="compositionally biased region" description="Basic and acidic residues" evidence="1">
    <location>
        <begin position="242"/>
        <end position="256"/>
    </location>
</feature>
<feature type="compositionally biased region" description="Basic and acidic residues" evidence="1">
    <location>
        <begin position="287"/>
        <end position="317"/>
    </location>
</feature>
<feature type="compositionally biased region" description="Low complexity" evidence="1">
    <location>
        <begin position="444"/>
        <end position="456"/>
    </location>
</feature>
<reference evidence="2" key="1">
    <citation type="submission" date="2021-10" db="EMBL/GenBank/DDBJ databases">
        <title>Tropical sea cucumber genome reveals ecological adaptation and Cuvierian tubules defense mechanism.</title>
        <authorList>
            <person name="Chen T."/>
        </authorList>
    </citation>
    <scope>NUCLEOTIDE SEQUENCE</scope>
    <source>
        <strain evidence="2">Nanhai2018</strain>
        <tissue evidence="2">Muscle</tissue>
    </source>
</reference>
<feature type="compositionally biased region" description="Low complexity" evidence="1">
    <location>
        <begin position="124"/>
        <end position="139"/>
    </location>
</feature>
<organism evidence="2 3">
    <name type="scientific">Holothuria leucospilota</name>
    <name type="common">Black long sea cucumber</name>
    <name type="synonym">Mertensiothuria leucospilota</name>
    <dbReference type="NCBI Taxonomy" id="206669"/>
    <lineage>
        <taxon>Eukaryota</taxon>
        <taxon>Metazoa</taxon>
        <taxon>Echinodermata</taxon>
        <taxon>Eleutherozoa</taxon>
        <taxon>Echinozoa</taxon>
        <taxon>Holothuroidea</taxon>
        <taxon>Aspidochirotacea</taxon>
        <taxon>Aspidochirotida</taxon>
        <taxon>Holothuriidae</taxon>
        <taxon>Holothuria</taxon>
    </lineage>
</organism>
<gene>
    <name evidence="2" type="ORF">HOLleu_40808</name>
</gene>
<dbReference type="AlphaFoldDB" id="A0A9Q1BDC6"/>
<comment type="caution">
    <text evidence="2">The sequence shown here is derived from an EMBL/GenBank/DDBJ whole genome shotgun (WGS) entry which is preliminary data.</text>
</comment>
<dbReference type="Proteomes" id="UP001152320">
    <property type="component" value="Chromosome 22"/>
</dbReference>
<feature type="region of interest" description="Disordered" evidence="1">
    <location>
        <begin position="62"/>
        <end position="223"/>
    </location>
</feature>
<accession>A0A9Q1BDC6</accession>
<feature type="region of interest" description="Disordered" evidence="1">
    <location>
        <begin position="500"/>
        <end position="519"/>
    </location>
</feature>
<feature type="compositionally biased region" description="Basic and acidic residues" evidence="1">
    <location>
        <begin position="267"/>
        <end position="280"/>
    </location>
</feature>
<keyword evidence="3" id="KW-1185">Reference proteome</keyword>
<dbReference type="OrthoDB" id="6161953at2759"/>
<feature type="region of interest" description="Disordered" evidence="1">
    <location>
        <begin position="242"/>
        <end position="466"/>
    </location>
</feature>
<evidence type="ECO:0000313" key="2">
    <source>
        <dbReference type="EMBL" id="KAJ8021049.1"/>
    </source>
</evidence>
<sequence>MDQIKTLYTGIVENLEGKESAEELEWLVRHRLAVPLHEQKQSEIELIIKRWSEKEASCLPKAVEEKKNSYSSDSFESDSSSGRSSNRVKSNTSGDETGSARSKVSLTQEGAVLPEDSENDGHKSVGMYSGSYSSNNSTNSDRDKIESDHVGDGQSFDCSESGKIPVTDRTSEKNIEQRNTFSENTDHGSQDVLATFLEVNDSSDQTLPQGNPSHLETQKSDGCNSMNVERSAMAVENVLERNLGEDWRGKYRKDDELFGMSTEEVQEEKWTDKRGEKKENELEESDKDTLKNRMGELQKDEGLKGERISSSDDKLSEKQAQVDTLSRTDFSTREATSSTRRNDGVKISSNGRKKMKQDLTSEGTAKSHSEAKTLPRNLERDFRSVESQDEEKNHRGSETGREEGRGRDVKTDMKVDEVNDNDGISFIPPSPILPQGVPKKDHLVSSPVSTPSSPSPSDIPEKLTGDVKGLKNGQSKCDADSTVLTKVTNLTSLSMWNDDTSVWNSEEDSPSDPSPLPESLTELQDLRKNIAMELLWVQQAIQSRKAYLRLKENLGSQTGD</sequence>
<protein>
    <submittedName>
        <fullName evidence="2">IQ domain-containing protein C</fullName>
    </submittedName>
</protein>
<evidence type="ECO:0000313" key="3">
    <source>
        <dbReference type="Proteomes" id="UP001152320"/>
    </source>
</evidence>
<evidence type="ECO:0000256" key="1">
    <source>
        <dbReference type="SAM" id="MobiDB-lite"/>
    </source>
</evidence>
<feature type="compositionally biased region" description="Polar residues" evidence="1">
    <location>
        <begin position="318"/>
        <end position="339"/>
    </location>
</feature>